<dbReference type="InterPro" id="IPR006553">
    <property type="entry name" value="Leu-rich_rpt_Cys-con_subtyp"/>
</dbReference>
<dbReference type="InterPro" id="IPR001810">
    <property type="entry name" value="F-box_dom"/>
</dbReference>
<dbReference type="Pfam" id="PF12937">
    <property type="entry name" value="F-box-like"/>
    <property type="match status" value="1"/>
</dbReference>
<dbReference type="InterPro" id="IPR036047">
    <property type="entry name" value="F-box-like_dom_sf"/>
</dbReference>
<dbReference type="Proteomes" id="UP000075885">
    <property type="component" value="Unassembled WGS sequence"/>
</dbReference>
<feature type="domain" description="F-box" evidence="2">
    <location>
        <begin position="241"/>
        <end position="287"/>
    </location>
</feature>
<protein>
    <submittedName>
        <fullName evidence="3">F-box domain-containing protein</fullName>
    </submittedName>
</protein>
<dbReference type="Gene3D" id="1.20.1280.50">
    <property type="match status" value="1"/>
</dbReference>
<dbReference type="SUPFAM" id="SSF81383">
    <property type="entry name" value="F-box domain"/>
    <property type="match status" value="1"/>
</dbReference>
<reference evidence="3" key="2">
    <citation type="submission" date="2020-05" db="UniProtKB">
        <authorList>
            <consortium name="EnsemblMetazoa"/>
        </authorList>
    </citation>
    <scope>IDENTIFICATION</scope>
    <source>
        <strain evidence="3">Epiroticus2</strain>
    </source>
</reference>
<dbReference type="SMART" id="SM00367">
    <property type="entry name" value="LRR_CC"/>
    <property type="match status" value="3"/>
</dbReference>
<dbReference type="STRING" id="199890.A0A182PFX4"/>
<dbReference type="GO" id="GO:0005737">
    <property type="term" value="C:cytoplasm"/>
    <property type="evidence" value="ECO:0007669"/>
    <property type="project" value="TreeGrafter"/>
</dbReference>
<proteinExistence type="predicted"/>
<evidence type="ECO:0000259" key="2">
    <source>
        <dbReference type="PROSITE" id="PS50181"/>
    </source>
</evidence>
<dbReference type="EnsemblMetazoa" id="AEPI005833-RA">
    <property type="protein sequence ID" value="AEPI005833-PA"/>
    <property type="gene ID" value="AEPI005833"/>
</dbReference>
<keyword evidence="1" id="KW-0833">Ubl conjugation pathway</keyword>
<dbReference type="InterPro" id="IPR050648">
    <property type="entry name" value="F-box_LRR-repeat"/>
</dbReference>
<dbReference type="PROSITE" id="PS50181">
    <property type="entry name" value="FBOX"/>
    <property type="match status" value="1"/>
</dbReference>
<accession>A0A182PFX4</accession>
<reference evidence="4" key="1">
    <citation type="submission" date="2013-03" db="EMBL/GenBank/DDBJ databases">
        <title>The Genome Sequence of Anopheles epiroticus epiroticus2.</title>
        <authorList>
            <consortium name="The Broad Institute Genomics Platform"/>
            <person name="Neafsey D.E."/>
            <person name="Howell P."/>
            <person name="Walker B."/>
            <person name="Young S.K."/>
            <person name="Zeng Q."/>
            <person name="Gargeya S."/>
            <person name="Fitzgerald M."/>
            <person name="Haas B."/>
            <person name="Abouelleil A."/>
            <person name="Allen A.W."/>
            <person name="Alvarado L."/>
            <person name="Arachchi H.M."/>
            <person name="Berlin A.M."/>
            <person name="Chapman S.B."/>
            <person name="Gainer-Dewar J."/>
            <person name="Goldberg J."/>
            <person name="Griggs A."/>
            <person name="Gujja S."/>
            <person name="Hansen M."/>
            <person name="Howarth C."/>
            <person name="Imamovic A."/>
            <person name="Ireland A."/>
            <person name="Larimer J."/>
            <person name="McCowan C."/>
            <person name="Murphy C."/>
            <person name="Pearson M."/>
            <person name="Poon T.W."/>
            <person name="Priest M."/>
            <person name="Roberts A."/>
            <person name="Saif S."/>
            <person name="Shea T."/>
            <person name="Sisk P."/>
            <person name="Sykes S."/>
            <person name="Wortman J."/>
            <person name="Nusbaum C."/>
            <person name="Birren B."/>
        </authorList>
    </citation>
    <scope>NUCLEOTIDE SEQUENCE [LARGE SCALE GENOMIC DNA]</scope>
    <source>
        <strain evidence="4">Epiroticus2</strain>
    </source>
</reference>
<sequence>MLPYCGRNPRQFVPPALNRVLSSMEQYVQSVLHDSYAYGPETKCNSFNVIGRPHNYTAYRDDLHTYMLNPHNSYGRWERTAPSYMPEFGLANFSAEDYPPVDELLVVSYERAVYPTSIAVYESHYTSAIVRIWAFTTSKLWHLLWDRSSDGNVQRLGNDRGNIFWPTIRPLQQLTCVLALEFNVRDLTDAYGIDGIMLVGEFDPSKGGDRVVLPIGWGNLVEDPSPQLVPTKQPAPIVSGATTIMDLPYEMLIHIFSFLDLPSLRNVSRVSDVFDGIASDSRLYRQVNMQPCWMQFDRHWLEWLTERCTNIRKLDLSWCGLFGMFHERDLDRLLQRNGQTLTHLRLNAIGCASTLLMLLKRCTSLVELCVRSTMIICPSSFDTLQGVTHLQKLDLANTRVTTFLLVEILKQSPNLLHLNVASCAQLNAGAIATILRKHNRKLVSLIMWKMCIHHTDELLELRGCSQLQELNLGYLECYGATYHSVGEILADMPDMRRLVVPVYPLLYSDDLRAIARCCPLLEYLDSSSCSMVSSEGIQEVLASCKALRFLDISFCDVSRHQIDGWVADYPLVELHAAS</sequence>
<name>A0A182PFX4_9DIPT</name>
<dbReference type="PANTHER" id="PTHR13382">
    <property type="entry name" value="MITOCHONDRIAL ATP SYNTHASE COUPLING FACTOR B"/>
    <property type="match status" value="1"/>
</dbReference>
<organism evidence="3 4">
    <name type="scientific">Anopheles epiroticus</name>
    <dbReference type="NCBI Taxonomy" id="199890"/>
    <lineage>
        <taxon>Eukaryota</taxon>
        <taxon>Metazoa</taxon>
        <taxon>Ecdysozoa</taxon>
        <taxon>Arthropoda</taxon>
        <taxon>Hexapoda</taxon>
        <taxon>Insecta</taxon>
        <taxon>Pterygota</taxon>
        <taxon>Neoptera</taxon>
        <taxon>Endopterygota</taxon>
        <taxon>Diptera</taxon>
        <taxon>Nematocera</taxon>
        <taxon>Culicoidea</taxon>
        <taxon>Culicidae</taxon>
        <taxon>Anophelinae</taxon>
        <taxon>Anopheles</taxon>
    </lineage>
</organism>
<dbReference type="InterPro" id="IPR032675">
    <property type="entry name" value="LRR_dom_sf"/>
</dbReference>
<dbReference type="VEuPathDB" id="VectorBase:AEPI005833"/>
<evidence type="ECO:0000313" key="3">
    <source>
        <dbReference type="EnsemblMetazoa" id="AEPI005833-PA"/>
    </source>
</evidence>
<keyword evidence="4" id="KW-1185">Reference proteome</keyword>
<evidence type="ECO:0000313" key="4">
    <source>
        <dbReference type="Proteomes" id="UP000075885"/>
    </source>
</evidence>
<dbReference type="Gene3D" id="3.80.10.10">
    <property type="entry name" value="Ribonuclease Inhibitor"/>
    <property type="match status" value="1"/>
</dbReference>
<dbReference type="AlphaFoldDB" id="A0A182PFX4"/>
<evidence type="ECO:0000256" key="1">
    <source>
        <dbReference type="ARBA" id="ARBA00022786"/>
    </source>
</evidence>
<dbReference type="SUPFAM" id="SSF52047">
    <property type="entry name" value="RNI-like"/>
    <property type="match status" value="1"/>
</dbReference>